<evidence type="ECO:0000313" key="1">
    <source>
        <dbReference type="EMBL" id="EWM29743.1"/>
    </source>
</evidence>
<keyword evidence="2" id="KW-1185">Reference proteome</keyword>
<dbReference type="AlphaFoldDB" id="W7U1S2"/>
<reference evidence="1 2" key="1">
    <citation type="journal article" date="2014" name="Mol. Plant">
        <title>Chromosome Scale Genome Assembly and Transcriptome Profiling of Nannochloropsis gaditana in Nitrogen Depletion.</title>
        <authorList>
            <person name="Corteggiani Carpinelli E."/>
            <person name="Telatin A."/>
            <person name="Vitulo N."/>
            <person name="Forcato C."/>
            <person name="D'Angelo M."/>
            <person name="Schiavon R."/>
            <person name="Vezzi A."/>
            <person name="Giacometti G.M."/>
            <person name="Morosinotto T."/>
            <person name="Valle G."/>
        </authorList>
    </citation>
    <scope>NUCLEOTIDE SEQUENCE [LARGE SCALE GENOMIC DNA]</scope>
    <source>
        <strain evidence="1 2">B-31</strain>
    </source>
</reference>
<comment type="caution">
    <text evidence="1">The sequence shown here is derived from an EMBL/GenBank/DDBJ whole genome shotgun (WGS) entry which is preliminary data.</text>
</comment>
<proteinExistence type="predicted"/>
<sequence length="131" mass="14791">MQCLTPSKPCSRDFEAIKRGGKLLGATQVSNHVCDRPTAQIFWGGQPPMLVTPRYFLELYASSIWLKIPGGKSKVKEIRRPPGCSTKETVHPSGQVITKRFMPTLSRQMGQVLRHSPYGRWRELCTPESLH</sequence>
<dbReference type="Proteomes" id="UP000019335">
    <property type="component" value="Chromosome 2"/>
</dbReference>
<evidence type="ECO:0000313" key="2">
    <source>
        <dbReference type="Proteomes" id="UP000019335"/>
    </source>
</evidence>
<accession>W7U1S2</accession>
<organism evidence="1 2">
    <name type="scientific">Nannochloropsis gaditana</name>
    <dbReference type="NCBI Taxonomy" id="72520"/>
    <lineage>
        <taxon>Eukaryota</taxon>
        <taxon>Sar</taxon>
        <taxon>Stramenopiles</taxon>
        <taxon>Ochrophyta</taxon>
        <taxon>Eustigmatophyceae</taxon>
        <taxon>Eustigmatales</taxon>
        <taxon>Monodopsidaceae</taxon>
        <taxon>Nannochloropsis</taxon>
    </lineage>
</organism>
<protein>
    <submittedName>
        <fullName evidence="1">Uncharacterized protein</fullName>
    </submittedName>
</protein>
<name>W7U1S2_9STRA</name>
<dbReference type="EMBL" id="AZIL01000117">
    <property type="protein sequence ID" value="EWM29743.1"/>
    <property type="molecule type" value="Genomic_DNA"/>
</dbReference>
<gene>
    <name evidence="1" type="ORF">Naga_100022g35</name>
</gene>